<dbReference type="InterPro" id="IPR011701">
    <property type="entry name" value="MFS"/>
</dbReference>
<feature type="transmembrane region" description="Helical" evidence="8">
    <location>
        <begin position="278"/>
        <end position="298"/>
    </location>
</feature>
<evidence type="ECO:0000256" key="4">
    <source>
        <dbReference type="ARBA" id="ARBA00022475"/>
    </source>
</evidence>
<feature type="transmembrane region" description="Helical" evidence="8">
    <location>
        <begin position="304"/>
        <end position="325"/>
    </location>
</feature>
<gene>
    <name evidence="10" type="ORF">IV64_GL002712</name>
</gene>
<keyword evidence="5 8" id="KW-0812">Transmembrane</keyword>
<dbReference type="InterPro" id="IPR020846">
    <property type="entry name" value="MFS_dom"/>
</dbReference>
<keyword evidence="3 8" id="KW-0813">Transport</keyword>
<organism evidence="10 11">
    <name type="scientific">Lactiplantibacillus xiangfangensis</name>
    <dbReference type="NCBI Taxonomy" id="942150"/>
    <lineage>
        <taxon>Bacteria</taxon>
        <taxon>Bacillati</taxon>
        <taxon>Bacillota</taxon>
        <taxon>Bacilli</taxon>
        <taxon>Lactobacillales</taxon>
        <taxon>Lactobacillaceae</taxon>
        <taxon>Lactiplantibacillus</taxon>
    </lineage>
</organism>
<dbReference type="GO" id="GO:1990961">
    <property type="term" value="P:xenobiotic detoxification by transmembrane export across the plasma membrane"/>
    <property type="evidence" value="ECO:0007669"/>
    <property type="project" value="InterPro"/>
</dbReference>
<dbReference type="CDD" id="cd17320">
    <property type="entry name" value="MFS_MdfA_MDR_like"/>
    <property type="match status" value="1"/>
</dbReference>
<evidence type="ECO:0000256" key="5">
    <source>
        <dbReference type="ARBA" id="ARBA00022692"/>
    </source>
</evidence>
<dbReference type="Gene3D" id="1.20.1720.10">
    <property type="entry name" value="Multidrug resistance protein D"/>
    <property type="match status" value="1"/>
</dbReference>
<dbReference type="RefSeq" id="WP_057706531.1">
    <property type="nucleotide sequence ID" value="NZ_JQCL01000057.1"/>
</dbReference>
<evidence type="ECO:0000256" key="1">
    <source>
        <dbReference type="ARBA" id="ARBA00004651"/>
    </source>
</evidence>
<dbReference type="PROSITE" id="PS50850">
    <property type="entry name" value="MFS"/>
    <property type="match status" value="1"/>
</dbReference>
<dbReference type="GO" id="GO:0042910">
    <property type="term" value="F:xenobiotic transmembrane transporter activity"/>
    <property type="evidence" value="ECO:0007669"/>
    <property type="project" value="InterPro"/>
</dbReference>
<feature type="transmembrane region" description="Helical" evidence="8">
    <location>
        <begin position="369"/>
        <end position="387"/>
    </location>
</feature>
<comment type="subcellular location">
    <subcellularLocation>
        <location evidence="1 8">Cell membrane</location>
        <topology evidence="1 8">Multi-pass membrane protein</topology>
    </subcellularLocation>
</comment>
<dbReference type="NCBIfam" id="TIGR00710">
    <property type="entry name" value="efflux_Bcr_CflA"/>
    <property type="match status" value="1"/>
</dbReference>
<reference evidence="10 11" key="1">
    <citation type="journal article" date="2015" name="Genome Announc.">
        <title>Expanding the biotechnology potential of lactobacilli through comparative genomics of 213 strains and associated genera.</title>
        <authorList>
            <person name="Sun Z."/>
            <person name="Harris H.M."/>
            <person name="McCann A."/>
            <person name="Guo C."/>
            <person name="Argimon S."/>
            <person name="Zhang W."/>
            <person name="Yang X."/>
            <person name="Jeffery I.B."/>
            <person name="Cooney J.C."/>
            <person name="Kagawa T.F."/>
            <person name="Liu W."/>
            <person name="Song Y."/>
            <person name="Salvetti E."/>
            <person name="Wrobel A."/>
            <person name="Rasinkangas P."/>
            <person name="Parkhill J."/>
            <person name="Rea M.C."/>
            <person name="O'Sullivan O."/>
            <person name="Ritari J."/>
            <person name="Douillard F.P."/>
            <person name="Paul Ross R."/>
            <person name="Yang R."/>
            <person name="Briner A.E."/>
            <person name="Felis G.E."/>
            <person name="de Vos W.M."/>
            <person name="Barrangou R."/>
            <person name="Klaenhammer T.R."/>
            <person name="Caufield P.W."/>
            <person name="Cui Y."/>
            <person name="Zhang H."/>
            <person name="O'Toole P.W."/>
        </authorList>
    </citation>
    <scope>NUCLEOTIDE SEQUENCE [LARGE SCALE GENOMIC DNA]</scope>
    <source>
        <strain evidence="10 11">LMG 26013</strain>
    </source>
</reference>
<feature type="transmembrane region" description="Helical" evidence="8">
    <location>
        <begin position="252"/>
        <end position="271"/>
    </location>
</feature>
<keyword evidence="11" id="KW-1185">Reference proteome</keyword>
<dbReference type="PATRIC" id="fig|942150.3.peg.2824"/>
<evidence type="ECO:0000313" key="10">
    <source>
        <dbReference type="EMBL" id="KRO11016.1"/>
    </source>
</evidence>
<evidence type="ECO:0000259" key="9">
    <source>
        <dbReference type="PROSITE" id="PS50850"/>
    </source>
</evidence>
<evidence type="ECO:0000256" key="3">
    <source>
        <dbReference type="ARBA" id="ARBA00022448"/>
    </source>
</evidence>
<dbReference type="GO" id="GO:0005886">
    <property type="term" value="C:plasma membrane"/>
    <property type="evidence" value="ECO:0007669"/>
    <property type="project" value="UniProtKB-SubCell"/>
</dbReference>
<comment type="caution">
    <text evidence="8">Lacks conserved residue(s) required for the propagation of feature annotation.</text>
</comment>
<comment type="caution">
    <text evidence="10">The sequence shown here is derived from an EMBL/GenBank/DDBJ whole genome shotgun (WGS) entry which is preliminary data.</text>
</comment>
<feature type="domain" description="Major facilitator superfamily (MFS) profile" evidence="9">
    <location>
        <begin position="10"/>
        <end position="393"/>
    </location>
</feature>
<feature type="transmembrane region" description="Helical" evidence="8">
    <location>
        <begin position="213"/>
        <end position="232"/>
    </location>
</feature>
<dbReference type="OrthoDB" id="9816041at2"/>
<protein>
    <recommendedName>
        <fullName evidence="8">Bcr/CflA family efflux transporter</fullName>
    </recommendedName>
</protein>
<dbReference type="InterPro" id="IPR036259">
    <property type="entry name" value="MFS_trans_sf"/>
</dbReference>
<comment type="similarity">
    <text evidence="2 8">Belongs to the major facilitator superfamily. Bcr/CmlA family.</text>
</comment>
<evidence type="ECO:0000256" key="6">
    <source>
        <dbReference type="ARBA" id="ARBA00022989"/>
    </source>
</evidence>
<dbReference type="PANTHER" id="PTHR23502">
    <property type="entry name" value="MAJOR FACILITATOR SUPERFAMILY"/>
    <property type="match status" value="1"/>
</dbReference>
<keyword evidence="4 8" id="KW-1003">Cell membrane</keyword>
<dbReference type="Pfam" id="PF07690">
    <property type="entry name" value="MFS_1"/>
    <property type="match status" value="1"/>
</dbReference>
<dbReference type="Proteomes" id="UP000051783">
    <property type="component" value="Unassembled WGS sequence"/>
</dbReference>
<evidence type="ECO:0000256" key="2">
    <source>
        <dbReference type="ARBA" id="ARBA00006236"/>
    </source>
</evidence>
<dbReference type="InterPro" id="IPR004812">
    <property type="entry name" value="Efflux_drug-R_Bcr/CmlA"/>
</dbReference>
<name>A0A0R2MB71_9LACO</name>
<feature type="transmembrane region" description="Helical" evidence="8">
    <location>
        <begin position="77"/>
        <end position="99"/>
    </location>
</feature>
<evidence type="ECO:0000313" key="11">
    <source>
        <dbReference type="Proteomes" id="UP000051783"/>
    </source>
</evidence>
<dbReference type="SUPFAM" id="SSF103473">
    <property type="entry name" value="MFS general substrate transporter"/>
    <property type="match status" value="1"/>
</dbReference>
<dbReference type="EMBL" id="JQCL01000057">
    <property type="protein sequence ID" value="KRO11016.1"/>
    <property type="molecule type" value="Genomic_DNA"/>
</dbReference>
<accession>A0A0R2MB71</accession>
<feature type="transmembrane region" description="Helical" evidence="8">
    <location>
        <begin position="337"/>
        <end position="357"/>
    </location>
</feature>
<dbReference type="PANTHER" id="PTHR23502:SF137">
    <property type="entry name" value="MAJOR FACILITATOR SUPERFAMILY (MFS) TRANSPORTER-RELATED"/>
    <property type="match status" value="1"/>
</dbReference>
<feature type="transmembrane region" description="Helical" evidence="8">
    <location>
        <begin position="159"/>
        <end position="180"/>
    </location>
</feature>
<feature type="transmembrane region" description="Helical" evidence="8">
    <location>
        <begin position="48"/>
        <end position="65"/>
    </location>
</feature>
<keyword evidence="7 8" id="KW-0472">Membrane</keyword>
<sequence>MKNVQKQVPSLLLLITLVGFPQISESIFTPILPALSSALHVSASHSQLTMSIYFVAFAIGVLFWGQYADYRGRRPAMLGGLVFYLLGNLGLFLSPGFSWLLGSRLVQAFGASAGSVVTQTIMRESFSGVRGAKVFAKVSAAMALSPALGPLIGGSVQTMWGYHNVFSVLIMMAVACLLYAGVRLPETRPTTVKVANWSQQKLVVKRLLSDPVVWTYGILISGINGILFSYYAEAPFIFEAHFGFSAVTYGSLGLLLAAASLGGALLVNWLVNYWSPMHIALGGLMLSSVAAVGLVVAASLNQVLGMLVGIFVVFLGLNVTLPNALNRALIGYESVMGSASGWFSLGYYLAVSALTYLMSRLHHGSITTLPAYILGICLVMSIVYGWLCQRTAASRS</sequence>
<dbReference type="STRING" id="942150.IV64_GL002712"/>
<keyword evidence="6 8" id="KW-1133">Transmembrane helix</keyword>
<dbReference type="AlphaFoldDB" id="A0A0R2MB71"/>
<evidence type="ECO:0000256" key="8">
    <source>
        <dbReference type="RuleBase" id="RU365088"/>
    </source>
</evidence>
<evidence type="ECO:0000256" key="7">
    <source>
        <dbReference type="ARBA" id="ARBA00023136"/>
    </source>
</evidence>
<proteinExistence type="inferred from homology"/>